<evidence type="ECO:0008006" key="7">
    <source>
        <dbReference type="Google" id="ProtNLM"/>
    </source>
</evidence>
<keyword evidence="6" id="KW-1185">Reference proteome</keyword>
<dbReference type="InterPro" id="IPR050935">
    <property type="entry name" value="Bromo_chromatin_reader"/>
</dbReference>
<reference evidence="5" key="1">
    <citation type="submission" date="2021-09" db="EMBL/GenBank/DDBJ databases">
        <authorList>
            <consortium name="AG Swart"/>
            <person name="Singh M."/>
            <person name="Singh A."/>
            <person name="Seah K."/>
            <person name="Emmerich C."/>
        </authorList>
    </citation>
    <scope>NUCLEOTIDE SEQUENCE</scope>
    <source>
        <strain evidence="5">ATCC30299</strain>
    </source>
</reference>
<dbReference type="PANTHER" id="PTHR22880">
    <property type="entry name" value="FALZ-RELATED BROMODOMAIN-CONTAINING PROTEINS"/>
    <property type="match status" value="1"/>
</dbReference>
<evidence type="ECO:0000259" key="3">
    <source>
        <dbReference type="PROSITE" id="PS50014"/>
    </source>
</evidence>
<dbReference type="InterPro" id="IPR027353">
    <property type="entry name" value="NET_dom"/>
</dbReference>
<dbReference type="EMBL" id="CAJZBQ010000027">
    <property type="protein sequence ID" value="CAG9321072.1"/>
    <property type="molecule type" value="Genomic_DNA"/>
</dbReference>
<evidence type="ECO:0000313" key="5">
    <source>
        <dbReference type="EMBL" id="CAG9321072.1"/>
    </source>
</evidence>
<dbReference type="PROSITE" id="PS51525">
    <property type="entry name" value="NET"/>
    <property type="match status" value="1"/>
</dbReference>
<keyword evidence="1 2" id="KW-0103">Bromodomain</keyword>
<accession>A0AAU9JJR7</accession>
<dbReference type="PANTHER" id="PTHR22880:SF225">
    <property type="entry name" value="BROMODOMAIN-CONTAINING PROTEIN BET-1-RELATED"/>
    <property type="match status" value="1"/>
</dbReference>
<dbReference type="SUPFAM" id="SSF47370">
    <property type="entry name" value="Bromodomain"/>
    <property type="match status" value="1"/>
</dbReference>
<feature type="domain" description="NET" evidence="4">
    <location>
        <begin position="134"/>
        <end position="217"/>
    </location>
</feature>
<dbReference type="Gene3D" id="1.20.1270.220">
    <property type="match status" value="1"/>
</dbReference>
<dbReference type="GO" id="GO:0006338">
    <property type="term" value="P:chromatin remodeling"/>
    <property type="evidence" value="ECO:0007669"/>
    <property type="project" value="TreeGrafter"/>
</dbReference>
<dbReference type="InterPro" id="IPR001487">
    <property type="entry name" value="Bromodomain"/>
</dbReference>
<feature type="domain" description="Bromo" evidence="3">
    <location>
        <begin position="29"/>
        <end position="101"/>
    </location>
</feature>
<name>A0AAU9JJR7_9CILI</name>
<evidence type="ECO:0000256" key="1">
    <source>
        <dbReference type="ARBA" id="ARBA00023117"/>
    </source>
</evidence>
<dbReference type="Pfam" id="PF00439">
    <property type="entry name" value="Bromodomain"/>
    <property type="match status" value="1"/>
</dbReference>
<organism evidence="5 6">
    <name type="scientific">Blepharisma stoltei</name>
    <dbReference type="NCBI Taxonomy" id="1481888"/>
    <lineage>
        <taxon>Eukaryota</taxon>
        <taxon>Sar</taxon>
        <taxon>Alveolata</taxon>
        <taxon>Ciliophora</taxon>
        <taxon>Postciliodesmatophora</taxon>
        <taxon>Heterotrichea</taxon>
        <taxon>Heterotrichida</taxon>
        <taxon>Blepharismidae</taxon>
        <taxon>Blepharisma</taxon>
    </lineage>
</organism>
<dbReference type="Pfam" id="PF17035">
    <property type="entry name" value="BET"/>
    <property type="match status" value="1"/>
</dbReference>
<dbReference type="InterPro" id="IPR036427">
    <property type="entry name" value="Bromodomain-like_sf"/>
</dbReference>
<dbReference type="Gene3D" id="1.20.920.10">
    <property type="entry name" value="Bromodomain-like"/>
    <property type="match status" value="1"/>
</dbReference>
<comment type="caution">
    <text evidence="5">The sequence shown here is derived from an EMBL/GenBank/DDBJ whole genome shotgun (WGS) entry which is preliminary data.</text>
</comment>
<dbReference type="GO" id="GO:0005634">
    <property type="term" value="C:nucleus"/>
    <property type="evidence" value="ECO:0007669"/>
    <property type="project" value="TreeGrafter"/>
</dbReference>
<dbReference type="PROSITE" id="PS50014">
    <property type="entry name" value="BROMODOMAIN_2"/>
    <property type="match status" value="1"/>
</dbReference>
<evidence type="ECO:0000259" key="4">
    <source>
        <dbReference type="PROSITE" id="PS51525"/>
    </source>
</evidence>
<dbReference type="PRINTS" id="PR00503">
    <property type="entry name" value="BROMODOMAIN"/>
</dbReference>
<sequence>MDQKPESIKKSALSKDEIKKAQELIKHLEKRPESNLFSKPVDYKALGLIDYPLIISNPMDLSTVKKKLKSSKYSNSKEFLKDLSLIWENCKTYNQTGSPIYQHAEMMEVYMKKYIDKHSLFVEKAVKRPREDIFSMPLTNNEALSFESKIELAEKIRRAPVELLAEIVKIVESQCKPAIEELDTERIQIKMNALDKDSFDKIFNLINGACNNDEAKPSKKQKC</sequence>
<protein>
    <recommendedName>
        <fullName evidence="7">Bromodomain containing protein</fullName>
    </recommendedName>
</protein>
<dbReference type="InterPro" id="IPR038336">
    <property type="entry name" value="NET_sf"/>
</dbReference>
<dbReference type="AlphaFoldDB" id="A0AAU9JJR7"/>
<dbReference type="GO" id="GO:0006355">
    <property type="term" value="P:regulation of DNA-templated transcription"/>
    <property type="evidence" value="ECO:0007669"/>
    <property type="project" value="TreeGrafter"/>
</dbReference>
<dbReference type="GO" id="GO:0000785">
    <property type="term" value="C:chromatin"/>
    <property type="evidence" value="ECO:0007669"/>
    <property type="project" value="TreeGrafter"/>
</dbReference>
<dbReference type="CDD" id="cd04369">
    <property type="entry name" value="Bromodomain"/>
    <property type="match status" value="1"/>
</dbReference>
<gene>
    <name evidence="5" type="ORF">BSTOLATCC_MIC27643</name>
</gene>
<dbReference type="SMART" id="SM00297">
    <property type="entry name" value="BROMO"/>
    <property type="match status" value="1"/>
</dbReference>
<dbReference type="Proteomes" id="UP001162131">
    <property type="component" value="Unassembled WGS sequence"/>
</dbReference>
<evidence type="ECO:0000256" key="2">
    <source>
        <dbReference type="PROSITE-ProRule" id="PRU00035"/>
    </source>
</evidence>
<evidence type="ECO:0000313" key="6">
    <source>
        <dbReference type="Proteomes" id="UP001162131"/>
    </source>
</evidence>
<proteinExistence type="predicted"/>